<protein>
    <submittedName>
        <fullName evidence="6">Type IV secretion system protein</fullName>
    </submittedName>
</protein>
<accession>A0ABV7ZK50</accession>
<feature type="transmembrane region" description="Helical" evidence="5">
    <location>
        <begin position="157"/>
        <end position="176"/>
    </location>
</feature>
<feature type="transmembrane region" description="Helical" evidence="5">
    <location>
        <begin position="218"/>
        <end position="238"/>
    </location>
</feature>
<feature type="transmembrane region" description="Helical" evidence="5">
    <location>
        <begin position="279"/>
        <end position="297"/>
    </location>
</feature>
<comment type="subcellular location">
    <subcellularLocation>
        <location evidence="1">Membrane</location>
        <topology evidence="1">Multi-pass membrane protein</topology>
    </subcellularLocation>
</comment>
<feature type="transmembrane region" description="Helical" evidence="5">
    <location>
        <begin position="182"/>
        <end position="206"/>
    </location>
</feature>
<dbReference type="InterPro" id="IPR007688">
    <property type="entry name" value="Conjugal_tfr_TrbL/VirB6"/>
</dbReference>
<keyword evidence="7" id="KW-1185">Reference proteome</keyword>
<dbReference type="Pfam" id="PF04610">
    <property type="entry name" value="TrbL"/>
    <property type="match status" value="1"/>
</dbReference>
<sequence>MEQISQYAKFIGLFEDFINRVMLLLPDSLSQVLRTSGNTIGVILILMFVYSKLKKGDFFEFQTFVVAGLFLGYLTFFNWSIAHPKDSQAYFRMLVEYPADQVMSALSTLKLEGYQASDQAHAIQVQNKTIDTLISDIFYATGDLVTRTFQNLKTSTILNVLPIVLAILVIAILEALFIFNIVYLICLTFIEISIYLALYVLFIPLVFFQQTRGFAWAYVKKVVSLTFYAPFVTLVSLLDYNILSFIKAGSTNIDALPQQSFWKSIFSTIHTKPSDYMDFLLDLTFMALGAFFCLKLVSKVPSMINFIFGTQGAIGDAGHFISGTISLIKAPLVTTAGLAKGGYTQGGVGGALANVATMGGYKGGSDSGSESVGGTVGGVNMGTVNHRKGRTTDSSSKVGVTTIPSLPIV</sequence>
<keyword evidence="2 5" id="KW-0812">Transmembrane</keyword>
<feature type="transmembrane region" description="Helical" evidence="5">
    <location>
        <begin position="63"/>
        <end position="82"/>
    </location>
</feature>
<evidence type="ECO:0000313" key="6">
    <source>
        <dbReference type="EMBL" id="MFC3848516.1"/>
    </source>
</evidence>
<name>A0ABV7ZK50_9HELI</name>
<keyword evidence="4 5" id="KW-0472">Membrane</keyword>
<evidence type="ECO:0000256" key="4">
    <source>
        <dbReference type="ARBA" id="ARBA00023136"/>
    </source>
</evidence>
<reference evidence="7" key="1">
    <citation type="journal article" date="2019" name="Int. J. Syst. Evol. Microbiol.">
        <title>The Global Catalogue of Microorganisms (GCM) 10K type strain sequencing project: providing services to taxonomists for standard genome sequencing and annotation.</title>
        <authorList>
            <consortium name="The Broad Institute Genomics Platform"/>
            <consortium name="The Broad Institute Genome Sequencing Center for Infectious Disease"/>
            <person name="Wu L."/>
            <person name="Ma J."/>
        </authorList>
    </citation>
    <scope>NUCLEOTIDE SEQUENCE [LARGE SCALE GENOMIC DNA]</scope>
    <source>
        <strain evidence="7">CCUG 53816</strain>
    </source>
</reference>
<organism evidence="6 7">
    <name type="scientific">Helicobacter baculiformis</name>
    <dbReference type="NCBI Taxonomy" id="427351"/>
    <lineage>
        <taxon>Bacteria</taxon>
        <taxon>Pseudomonadati</taxon>
        <taxon>Campylobacterota</taxon>
        <taxon>Epsilonproteobacteria</taxon>
        <taxon>Campylobacterales</taxon>
        <taxon>Helicobacteraceae</taxon>
        <taxon>Helicobacter</taxon>
    </lineage>
</organism>
<evidence type="ECO:0000256" key="3">
    <source>
        <dbReference type="ARBA" id="ARBA00022989"/>
    </source>
</evidence>
<comment type="caution">
    <text evidence="6">The sequence shown here is derived from an EMBL/GenBank/DDBJ whole genome shotgun (WGS) entry which is preliminary data.</text>
</comment>
<dbReference type="Proteomes" id="UP001595783">
    <property type="component" value="Unassembled WGS sequence"/>
</dbReference>
<dbReference type="EMBL" id="JBHRZO010000063">
    <property type="protein sequence ID" value="MFC3848516.1"/>
    <property type="molecule type" value="Genomic_DNA"/>
</dbReference>
<proteinExistence type="predicted"/>
<evidence type="ECO:0000256" key="2">
    <source>
        <dbReference type="ARBA" id="ARBA00022692"/>
    </source>
</evidence>
<keyword evidence="3 5" id="KW-1133">Transmembrane helix</keyword>
<evidence type="ECO:0000256" key="1">
    <source>
        <dbReference type="ARBA" id="ARBA00004141"/>
    </source>
</evidence>
<dbReference type="RefSeq" id="WP_104752256.1">
    <property type="nucleotide sequence ID" value="NZ_FZMF01000018.1"/>
</dbReference>
<evidence type="ECO:0000256" key="5">
    <source>
        <dbReference type="SAM" id="Phobius"/>
    </source>
</evidence>
<feature type="transmembrane region" description="Helical" evidence="5">
    <location>
        <begin position="32"/>
        <end position="51"/>
    </location>
</feature>
<gene>
    <name evidence="6" type="ORF">ACFOPX_08360</name>
</gene>
<evidence type="ECO:0000313" key="7">
    <source>
        <dbReference type="Proteomes" id="UP001595783"/>
    </source>
</evidence>